<dbReference type="EnsemblMetazoa" id="AEPI006416-RA">
    <property type="protein sequence ID" value="AEPI006416-PA"/>
    <property type="gene ID" value="AEPI006416"/>
</dbReference>
<dbReference type="STRING" id="199890.A0A182PHK7"/>
<accession>A0A182PHK7</accession>
<evidence type="ECO:0000313" key="2">
    <source>
        <dbReference type="EnsemblMetazoa" id="AEPI006416-PA"/>
    </source>
</evidence>
<dbReference type="AlphaFoldDB" id="A0A182PHK7"/>
<evidence type="ECO:0000256" key="1">
    <source>
        <dbReference type="SAM" id="MobiDB-lite"/>
    </source>
</evidence>
<feature type="compositionally biased region" description="Polar residues" evidence="1">
    <location>
        <begin position="159"/>
        <end position="176"/>
    </location>
</feature>
<name>A0A182PHK7_9DIPT</name>
<sequence length="671" mass="72498">MSKHCCNNPKNLFCFVCGLYTLSHHKRSIMTLPLLSAYEAYFKVRTSKENYKEGPPSVCNVCNNALLRWQNGMCQKPDLPFAIPMLWSAPTDHATDCYFCLTKTPSAAKSKLPAKYNMEIVYPSVKSAVRPKIYSKTMQAHPIEYSINVLATPTTQAVQGKQISSDGNKKTNSLRQYPTGEDDKLAAKEPITVKMMQSQPTTRRSLPAQGTAPVGMQLKVVPVSTIKRKADTAAAYDNVTKVWLRKSEPTDMLKKKAKLVSAIVPANATLVQHSMPVTSPTASPKILNVFSLNKNAVNSAESKRLIFTDEQQMQPSLSKATDMIETDKKEGKTVAPETKEPVEQHQASKAVVSVKIKQEKEEIDTAQQPPPISAVPEHIPDLKAVKVERQSPPPLAELQMAPPPNNAPAMPGFINIYDLPMSSSANGVMVVKVPAAIEPTQPTGTALKTSPKPVMKPSESAATALTGQDDAPHRITQSELILLLRELELRKEKSAILIDRLKRWNLLAVELVGQNRTRPLDPAAAPHTAVHLPQKTTVVALPPSSTSSPSSSSTVPVTTKTVPLATVTTSASAPAAGRIPLGPYTGTVTSLAKIKDLQVRSTRAGQQTPIIITSSTNITATTQTGRLNAASKQPEGGLTKPSIPRVITTSVTTRSARNALAKQNVTAAQIK</sequence>
<keyword evidence="3" id="KW-1185">Reference proteome</keyword>
<organism evidence="2 3">
    <name type="scientific">Anopheles epiroticus</name>
    <dbReference type="NCBI Taxonomy" id="199890"/>
    <lineage>
        <taxon>Eukaryota</taxon>
        <taxon>Metazoa</taxon>
        <taxon>Ecdysozoa</taxon>
        <taxon>Arthropoda</taxon>
        <taxon>Hexapoda</taxon>
        <taxon>Insecta</taxon>
        <taxon>Pterygota</taxon>
        <taxon>Neoptera</taxon>
        <taxon>Endopterygota</taxon>
        <taxon>Diptera</taxon>
        <taxon>Nematocera</taxon>
        <taxon>Culicoidea</taxon>
        <taxon>Culicidae</taxon>
        <taxon>Anophelinae</taxon>
        <taxon>Anopheles</taxon>
    </lineage>
</organism>
<reference evidence="3" key="1">
    <citation type="submission" date="2013-03" db="EMBL/GenBank/DDBJ databases">
        <title>The Genome Sequence of Anopheles epiroticus epiroticus2.</title>
        <authorList>
            <consortium name="The Broad Institute Genomics Platform"/>
            <person name="Neafsey D.E."/>
            <person name="Howell P."/>
            <person name="Walker B."/>
            <person name="Young S.K."/>
            <person name="Zeng Q."/>
            <person name="Gargeya S."/>
            <person name="Fitzgerald M."/>
            <person name="Haas B."/>
            <person name="Abouelleil A."/>
            <person name="Allen A.W."/>
            <person name="Alvarado L."/>
            <person name="Arachchi H.M."/>
            <person name="Berlin A.M."/>
            <person name="Chapman S.B."/>
            <person name="Gainer-Dewar J."/>
            <person name="Goldberg J."/>
            <person name="Griggs A."/>
            <person name="Gujja S."/>
            <person name="Hansen M."/>
            <person name="Howarth C."/>
            <person name="Imamovic A."/>
            <person name="Ireland A."/>
            <person name="Larimer J."/>
            <person name="McCowan C."/>
            <person name="Murphy C."/>
            <person name="Pearson M."/>
            <person name="Poon T.W."/>
            <person name="Priest M."/>
            <person name="Roberts A."/>
            <person name="Saif S."/>
            <person name="Shea T."/>
            <person name="Sisk P."/>
            <person name="Sykes S."/>
            <person name="Wortman J."/>
            <person name="Nusbaum C."/>
            <person name="Birren B."/>
        </authorList>
    </citation>
    <scope>NUCLEOTIDE SEQUENCE [LARGE SCALE GENOMIC DNA]</scope>
    <source>
        <strain evidence="3">Epiroticus2</strain>
    </source>
</reference>
<dbReference type="VEuPathDB" id="VectorBase:AEPI006416"/>
<dbReference type="Proteomes" id="UP000075885">
    <property type="component" value="Unassembled WGS sequence"/>
</dbReference>
<protein>
    <submittedName>
        <fullName evidence="2">Uncharacterized protein</fullName>
    </submittedName>
</protein>
<feature type="region of interest" description="Disordered" evidence="1">
    <location>
        <begin position="159"/>
        <end position="183"/>
    </location>
</feature>
<feature type="compositionally biased region" description="Basic and acidic residues" evidence="1">
    <location>
        <begin position="329"/>
        <end position="343"/>
    </location>
</feature>
<proteinExistence type="predicted"/>
<feature type="region of interest" description="Disordered" evidence="1">
    <location>
        <begin position="329"/>
        <end position="351"/>
    </location>
</feature>
<evidence type="ECO:0000313" key="3">
    <source>
        <dbReference type="Proteomes" id="UP000075885"/>
    </source>
</evidence>
<reference evidence="2" key="2">
    <citation type="submission" date="2020-05" db="UniProtKB">
        <authorList>
            <consortium name="EnsemblMetazoa"/>
        </authorList>
    </citation>
    <scope>IDENTIFICATION</scope>
    <source>
        <strain evidence="2">Epiroticus2</strain>
    </source>
</reference>